<dbReference type="SUPFAM" id="SSF52047">
    <property type="entry name" value="RNI-like"/>
    <property type="match status" value="1"/>
</dbReference>
<dbReference type="SUPFAM" id="SSF49899">
    <property type="entry name" value="Concanavalin A-like lectins/glucanases"/>
    <property type="match status" value="1"/>
</dbReference>
<organism evidence="9 10">
    <name type="scientific">Cyprinus carpio</name>
    <name type="common">Common carp</name>
    <dbReference type="NCBI Taxonomy" id="7962"/>
    <lineage>
        <taxon>Eukaryota</taxon>
        <taxon>Metazoa</taxon>
        <taxon>Chordata</taxon>
        <taxon>Craniata</taxon>
        <taxon>Vertebrata</taxon>
        <taxon>Euteleostomi</taxon>
        <taxon>Actinopterygii</taxon>
        <taxon>Neopterygii</taxon>
        <taxon>Teleostei</taxon>
        <taxon>Ostariophysi</taxon>
        <taxon>Cypriniformes</taxon>
        <taxon>Cyprinidae</taxon>
        <taxon>Cyprininae</taxon>
        <taxon>Cyprinus</taxon>
    </lineage>
</organism>
<dbReference type="GO" id="GO:0005737">
    <property type="term" value="C:cytoplasm"/>
    <property type="evidence" value="ECO:0007669"/>
    <property type="project" value="UniProtKB-SubCell"/>
</dbReference>
<dbReference type="InterPro" id="IPR029495">
    <property type="entry name" value="NACHT-assoc"/>
</dbReference>
<dbReference type="InterPro" id="IPR006574">
    <property type="entry name" value="PRY"/>
</dbReference>
<dbReference type="PROSITE" id="PS50188">
    <property type="entry name" value="B302_SPRY"/>
    <property type="match status" value="1"/>
</dbReference>
<dbReference type="Pfam" id="PF13516">
    <property type="entry name" value="LRR_6"/>
    <property type="match status" value="1"/>
</dbReference>
<dbReference type="Proteomes" id="UP000694701">
    <property type="component" value="Unplaced"/>
</dbReference>
<dbReference type="PROSITE" id="PS50837">
    <property type="entry name" value="NACHT"/>
    <property type="match status" value="1"/>
</dbReference>
<dbReference type="InterPro" id="IPR043136">
    <property type="entry name" value="B30.2/SPRY_sf"/>
</dbReference>
<feature type="domain" description="B30.2/SPRY" evidence="7">
    <location>
        <begin position="695"/>
        <end position="886"/>
    </location>
</feature>
<dbReference type="Pfam" id="PF13765">
    <property type="entry name" value="PRY"/>
    <property type="match status" value="1"/>
</dbReference>
<dbReference type="InterPro" id="IPR027417">
    <property type="entry name" value="P-loop_NTPase"/>
</dbReference>
<evidence type="ECO:0000256" key="3">
    <source>
        <dbReference type="ARBA" id="ARBA00022614"/>
    </source>
</evidence>
<dbReference type="InterPro" id="IPR051261">
    <property type="entry name" value="NLR"/>
</dbReference>
<dbReference type="FunFam" id="2.60.120.920:FF:000037">
    <property type="entry name" value="Si:dkey-191j3.2"/>
    <property type="match status" value="1"/>
</dbReference>
<dbReference type="InterPro" id="IPR007111">
    <property type="entry name" value="NACHT_NTPase"/>
</dbReference>
<proteinExistence type="predicted"/>
<dbReference type="SMART" id="SM00449">
    <property type="entry name" value="SPRY"/>
    <property type="match status" value="1"/>
</dbReference>
<dbReference type="Pfam" id="PF17779">
    <property type="entry name" value="WHD_NOD2"/>
    <property type="match status" value="1"/>
</dbReference>
<comment type="subcellular location">
    <subcellularLocation>
        <location evidence="1">Cytoplasm</location>
    </subcellularLocation>
</comment>
<dbReference type="InterPro" id="IPR001611">
    <property type="entry name" value="Leu-rich_rpt"/>
</dbReference>
<evidence type="ECO:0000256" key="2">
    <source>
        <dbReference type="ARBA" id="ARBA00022490"/>
    </source>
</evidence>
<dbReference type="InterPro" id="IPR032675">
    <property type="entry name" value="LRR_dom_sf"/>
</dbReference>
<name>A0A8C2BPR0_CYPCA</name>
<protein>
    <submittedName>
        <fullName evidence="9">Uncharacterized protein</fullName>
    </submittedName>
</protein>
<accession>A0A8C2BPR0</accession>
<dbReference type="FunFam" id="3.40.50.300:FF:000210">
    <property type="entry name" value="Si:dkey-16p6.1"/>
    <property type="match status" value="1"/>
</dbReference>
<dbReference type="Gene3D" id="3.80.10.10">
    <property type="entry name" value="Ribonuclease Inhibitor"/>
    <property type="match status" value="1"/>
</dbReference>
<dbReference type="Pfam" id="PF00622">
    <property type="entry name" value="SPRY"/>
    <property type="match status" value="1"/>
</dbReference>
<keyword evidence="6" id="KW-0067">ATP-binding</keyword>
<dbReference type="InterPro" id="IPR003877">
    <property type="entry name" value="SPRY_dom"/>
</dbReference>
<dbReference type="InterPro" id="IPR013320">
    <property type="entry name" value="ConA-like_dom_sf"/>
</dbReference>
<dbReference type="Pfam" id="PF14484">
    <property type="entry name" value="FISNA"/>
    <property type="match status" value="1"/>
</dbReference>
<keyword evidence="2" id="KW-0963">Cytoplasm</keyword>
<dbReference type="SMART" id="SM00368">
    <property type="entry name" value="LRR_RI"/>
    <property type="match status" value="2"/>
</dbReference>
<dbReference type="Pfam" id="PF17776">
    <property type="entry name" value="NLRC4_HD2"/>
    <property type="match status" value="1"/>
</dbReference>
<dbReference type="Gene3D" id="2.60.120.920">
    <property type="match status" value="1"/>
</dbReference>
<dbReference type="PANTHER" id="PTHR24106">
    <property type="entry name" value="NACHT, LRR AND CARD DOMAINS-CONTAINING"/>
    <property type="match status" value="1"/>
</dbReference>
<dbReference type="SMART" id="SM01288">
    <property type="entry name" value="FISNA"/>
    <property type="match status" value="1"/>
</dbReference>
<dbReference type="SMART" id="SM00589">
    <property type="entry name" value="PRY"/>
    <property type="match status" value="1"/>
</dbReference>
<reference evidence="9" key="1">
    <citation type="submission" date="2025-08" db="UniProtKB">
        <authorList>
            <consortium name="Ensembl"/>
        </authorList>
    </citation>
    <scope>IDENTIFICATION</scope>
</reference>
<keyword evidence="4" id="KW-0677">Repeat</keyword>
<evidence type="ECO:0000256" key="4">
    <source>
        <dbReference type="ARBA" id="ARBA00022737"/>
    </source>
</evidence>
<dbReference type="FunFam" id="3.80.10.10:FF:000336">
    <property type="entry name" value="Si:dkey-222h21.2"/>
    <property type="match status" value="1"/>
</dbReference>
<dbReference type="InterPro" id="IPR003879">
    <property type="entry name" value="Butyrophylin_SPRY"/>
</dbReference>
<dbReference type="InterPro" id="IPR001870">
    <property type="entry name" value="B30.2/SPRY"/>
</dbReference>
<dbReference type="Pfam" id="PF05729">
    <property type="entry name" value="NACHT"/>
    <property type="match status" value="1"/>
</dbReference>
<evidence type="ECO:0000259" key="7">
    <source>
        <dbReference type="PROSITE" id="PS50188"/>
    </source>
</evidence>
<dbReference type="InterPro" id="IPR041267">
    <property type="entry name" value="NLRP_HD2"/>
</dbReference>
<dbReference type="Ensembl" id="ENSCCRT00020000850.1">
    <property type="protein sequence ID" value="ENSCCRP00020000695.1"/>
    <property type="gene ID" value="ENSCCRG00020000518.1"/>
</dbReference>
<dbReference type="GO" id="GO:0005524">
    <property type="term" value="F:ATP binding"/>
    <property type="evidence" value="ECO:0007669"/>
    <property type="project" value="UniProtKB-KW"/>
</dbReference>
<evidence type="ECO:0000313" key="9">
    <source>
        <dbReference type="Ensembl" id="ENSCCRP00020000695.1"/>
    </source>
</evidence>
<keyword evidence="3" id="KW-0433">Leucine-rich repeat</keyword>
<feature type="domain" description="NACHT" evidence="8">
    <location>
        <begin position="184"/>
        <end position="270"/>
    </location>
</feature>
<evidence type="ECO:0000313" key="10">
    <source>
        <dbReference type="Proteomes" id="UP000694701"/>
    </source>
</evidence>
<dbReference type="AlphaFoldDB" id="A0A8C2BPR0"/>
<evidence type="ECO:0000256" key="5">
    <source>
        <dbReference type="ARBA" id="ARBA00022741"/>
    </source>
</evidence>
<dbReference type="Gene3D" id="3.40.50.300">
    <property type="entry name" value="P-loop containing nucleotide triphosphate hydrolases"/>
    <property type="match status" value="1"/>
</dbReference>
<evidence type="ECO:0000259" key="8">
    <source>
        <dbReference type="PROSITE" id="PS50837"/>
    </source>
</evidence>
<evidence type="ECO:0000256" key="1">
    <source>
        <dbReference type="ARBA" id="ARBA00004496"/>
    </source>
</evidence>
<sequence>VGPMNVPLDHIPPSPLGIQVVHHAAGSPGCLLLRRQHVFTEEWRGGFARFCGGRNRGMVRSVPSSTSHYQNHLMEDKTEAVLQTHTLETGDLQRVKDQHKTSMKNKYERLFEGMKLQENETLLNRIYTQLYIIKGEDEGVNEEHEVLQMEKTARTKHSQDTPIDCNDIFKASSEAGCEEKDQIKTVLTKGIAGIGKTVSVQKFILDWAEGKANQDVDFMFVLPFRELNLILDHQYSLHRLLLDFHPELQDLESNIYEECKVVFIFDGLDESRITLMFSDAQKEEYFRRRISDEHQASRIISHIRRARSLHIMCHIPVFCWISSTVLQKLLIEDLRAEIPQTLTEMYIHFLLIQINMRNQKYDERDPEKLLQSNREVIVKLAEVAFKQLMKGNVMFYEEDLIESGLDVTDASVYSGICTEIFKEESLIHQRKVFSFIHLSVQEFLAAFYAFYYYVIIHIDTLQFCDVMHNLHRDAVNKVLESKNGHLDLFLRFLLGVSLESNQRLLQDLLTHTQNSSESIRRTTQYIKDKIKDGHELSTERSINLFLCLLEVKDQTLSREIQGFVKSNKHSEKKLSPAHCSTITYMLQMLEKPLDELDLKKYNTSDEGRRRLIPGVINCRKALLAGCNVTAQSCTTVASALQSSNCVLRELDLSNSDLQDSGVKLISNGLKSTNCRLEILRLSGCMVTEEGCGYLSSALSSNPSHLRELDLNACDLTLDPNTAHTQLILSEDYKKTTCVKDHQQYPDHPDRFAQQEQVMCRESLTGRCYWEVEWSGSGHVAVTYKEISRKSGIDCWFGLNEKSWSMYCSDVNYTVWYNSNSTDVFGPSARSNRVGIYLDCLSGNLSFYSVSDTHTLTHIYTFNTTFTEPLYAGFGVYPESSVSLCQI</sequence>
<dbReference type="CDD" id="cd16040">
    <property type="entry name" value="SPRY_PRY_SNTX"/>
    <property type="match status" value="1"/>
</dbReference>
<dbReference type="InterPro" id="IPR041075">
    <property type="entry name" value="NOD1/2_WH"/>
</dbReference>
<evidence type="ECO:0000256" key="6">
    <source>
        <dbReference type="ARBA" id="ARBA00022840"/>
    </source>
</evidence>
<dbReference type="PRINTS" id="PR01407">
    <property type="entry name" value="BUTYPHLNCDUF"/>
</dbReference>
<keyword evidence="5" id="KW-0547">Nucleotide-binding</keyword>